<reference evidence="2 3" key="1">
    <citation type="submission" date="2015-01" db="EMBL/GenBank/DDBJ databases">
        <title>Evolution of Trichinella species and genotypes.</title>
        <authorList>
            <person name="Korhonen P.K."/>
            <person name="Edoardo P."/>
            <person name="Giuseppe L.R."/>
            <person name="Gasser R.B."/>
        </authorList>
    </citation>
    <scope>NUCLEOTIDE SEQUENCE [LARGE SCALE GENOMIC DNA]</scope>
    <source>
        <strain evidence="2">ISS2496</strain>
    </source>
</reference>
<evidence type="ECO:0000313" key="3">
    <source>
        <dbReference type="Proteomes" id="UP000054783"/>
    </source>
</evidence>
<feature type="compositionally biased region" description="Basic and acidic residues" evidence="1">
    <location>
        <begin position="18"/>
        <end position="36"/>
    </location>
</feature>
<feature type="region of interest" description="Disordered" evidence="1">
    <location>
        <begin position="1"/>
        <end position="36"/>
    </location>
</feature>
<proteinExistence type="predicted"/>
<feature type="region of interest" description="Disordered" evidence="1">
    <location>
        <begin position="122"/>
        <end position="143"/>
    </location>
</feature>
<sequence length="213" mass="24076">MFYFRKMSHQKESFASFRGKDESAVPDDPKDVYEAGAEAEKKESLKMVIRRVGDNCYVISGLPQTENVQENNCFQSPVVETETEEESEDDEMQCKFSKMLTKLINFQSAAENDDAHDAVYEPPQSSPLTDSFDGELNNFNPLATETTMEERDICYEEEKNENQVDPSADILVTLLNLLDYCVEGGVTVNDVKAKIVEEMFNLMQNKDGGTGKF</sequence>
<dbReference type="OrthoDB" id="5917471at2759"/>
<accession>A0A0V0ZIT3</accession>
<protein>
    <submittedName>
        <fullName evidence="2">Uncharacterized protein</fullName>
    </submittedName>
</protein>
<keyword evidence="3" id="KW-1185">Reference proteome</keyword>
<dbReference type="Proteomes" id="UP000054783">
    <property type="component" value="Unassembled WGS sequence"/>
</dbReference>
<dbReference type="AlphaFoldDB" id="A0A0V0ZIT3"/>
<dbReference type="EMBL" id="JYDQ01000167">
    <property type="protein sequence ID" value="KRY12341.1"/>
    <property type="molecule type" value="Genomic_DNA"/>
</dbReference>
<evidence type="ECO:0000256" key="1">
    <source>
        <dbReference type="SAM" id="MobiDB-lite"/>
    </source>
</evidence>
<evidence type="ECO:0000313" key="2">
    <source>
        <dbReference type="EMBL" id="KRY12341.1"/>
    </source>
</evidence>
<organism evidence="2 3">
    <name type="scientific">Trichinella patagoniensis</name>
    <dbReference type="NCBI Taxonomy" id="990121"/>
    <lineage>
        <taxon>Eukaryota</taxon>
        <taxon>Metazoa</taxon>
        <taxon>Ecdysozoa</taxon>
        <taxon>Nematoda</taxon>
        <taxon>Enoplea</taxon>
        <taxon>Dorylaimia</taxon>
        <taxon>Trichinellida</taxon>
        <taxon>Trichinellidae</taxon>
        <taxon>Trichinella</taxon>
    </lineage>
</organism>
<gene>
    <name evidence="2" type="ORF">T12_15638</name>
</gene>
<name>A0A0V0ZIT3_9BILA</name>
<comment type="caution">
    <text evidence="2">The sequence shown here is derived from an EMBL/GenBank/DDBJ whole genome shotgun (WGS) entry which is preliminary data.</text>
</comment>